<dbReference type="SUPFAM" id="SSF49384">
    <property type="entry name" value="Carbohydrate-binding domain"/>
    <property type="match status" value="1"/>
</dbReference>
<dbReference type="Gene3D" id="2.160.20.10">
    <property type="entry name" value="Single-stranded right-handed beta-helix, Pectin lyase-like"/>
    <property type="match status" value="1"/>
</dbReference>
<organism evidence="3 4">
    <name type="scientific">Paenibacillus rigui</name>
    <dbReference type="NCBI Taxonomy" id="554312"/>
    <lineage>
        <taxon>Bacteria</taxon>
        <taxon>Bacillati</taxon>
        <taxon>Bacillota</taxon>
        <taxon>Bacilli</taxon>
        <taxon>Bacillales</taxon>
        <taxon>Paenibacillaceae</taxon>
        <taxon>Paenibacillus</taxon>
    </lineage>
</organism>
<dbReference type="Pfam" id="PF00395">
    <property type="entry name" value="SLH"/>
    <property type="match status" value="3"/>
</dbReference>
<evidence type="ECO:0000313" key="3">
    <source>
        <dbReference type="EMBL" id="OXM83311.1"/>
    </source>
</evidence>
<proteinExistence type="predicted"/>
<feature type="domain" description="SLH" evidence="2">
    <location>
        <begin position="1824"/>
        <end position="1878"/>
    </location>
</feature>
<name>A0A229UIX9_9BACL</name>
<dbReference type="Proteomes" id="UP000215509">
    <property type="component" value="Unassembled WGS sequence"/>
</dbReference>
<protein>
    <recommendedName>
        <fullName evidence="2">SLH domain-containing protein</fullName>
    </recommendedName>
</protein>
<dbReference type="InterPro" id="IPR039448">
    <property type="entry name" value="Beta_helix"/>
</dbReference>
<dbReference type="SUPFAM" id="SSF49452">
    <property type="entry name" value="Starch-binding domain-like"/>
    <property type="match status" value="3"/>
</dbReference>
<feature type="region of interest" description="Disordered" evidence="1">
    <location>
        <begin position="1441"/>
        <end position="1495"/>
    </location>
</feature>
<dbReference type="InterPro" id="IPR012334">
    <property type="entry name" value="Pectin_lyas_fold"/>
</dbReference>
<feature type="domain" description="SLH" evidence="2">
    <location>
        <begin position="1698"/>
        <end position="1761"/>
    </location>
</feature>
<feature type="domain" description="SLH" evidence="2">
    <location>
        <begin position="1762"/>
        <end position="1820"/>
    </location>
</feature>
<feature type="compositionally biased region" description="Low complexity" evidence="1">
    <location>
        <begin position="1468"/>
        <end position="1495"/>
    </location>
</feature>
<dbReference type="InterPro" id="IPR001119">
    <property type="entry name" value="SLH_dom"/>
</dbReference>
<comment type="caution">
    <text evidence="3">The sequence shown here is derived from an EMBL/GenBank/DDBJ whole genome shotgun (WGS) entry which is preliminary data.</text>
</comment>
<evidence type="ECO:0000313" key="4">
    <source>
        <dbReference type="Proteomes" id="UP000215509"/>
    </source>
</evidence>
<dbReference type="InterPro" id="IPR011050">
    <property type="entry name" value="Pectin_lyase_fold/virulence"/>
</dbReference>
<dbReference type="InterPro" id="IPR013784">
    <property type="entry name" value="Carb-bd-like_fold"/>
</dbReference>
<keyword evidence="4" id="KW-1185">Reference proteome</keyword>
<reference evidence="3 4" key="1">
    <citation type="submission" date="2017-07" db="EMBL/GenBank/DDBJ databases">
        <title>Genome sequencing and assembly of Paenibacillus rigui.</title>
        <authorList>
            <person name="Mayilraj S."/>
        </authorList>
    </citation>
    <scope>NUCLEOTIDE SEQUENCE [LARGE SCALE GENOMIC DNA]</scope>
    <source>
        <strain evidence="3 4">JCM 16352</strain>
    </source>
</reference>
<dbReference type="InterPro" id="IPR006626">
    <property type="entry name" value="PbH1"/>
</dbReference>
<dbReference type="PROSITE" id="PS51272">
    <property type="entry name" value="SLH"/>
    <property type="match status" value="3"/>
</dbReference>
<evidence type="ECO:0000256" key="1">
    <source>
        <dbReference type="SAM" id="MobiDB-lite"/>
    </source>
</evidence>
<dbReference type="Gene3D" id="1.20.1270.90">
    <property type="entry name" value="AF1782-like"/>
    <property type="match status" value="1"/>
</dbReference>
<dbReference type="Pfam" id="PF12733">
    <property type="entry name" value="Cadherin-like"/>
    <property type="match status" value="2"/>
</dbReference>
<feature type="compositionally biased region" description="Gly residues" evidence="1">
    <location>
        <begin position="1456"/>
        <end position="1467"/>
    </location>
</feature>
<evidence type="ECO:0000259" key="2">
    <source>
        <dbReference type="PROSITE" id="PS51272"/>
    </source>
</evidence>
<dbReference type="GO" id="GO:0030246">
    <property type="term" value="F:carbohydrate binding"/>
    <property type="evidence" value="ECO:0007669"/>
    <property type="project" value="InterPro"/>
</dbReference>
<dbReference type="Gene3D" id="2.60.40.1120">
    <property type="entry name" value="Carboxypeptidase-like, regulatory domain"/>
    <property type="match status" value="3"/>
</dbReference>
<dbReference type="Pfam" id="PF13229">
    <property type="entry name" value="Beta_helix"/>
    <property type="match status" value="1"/>
</dbReference>
<gene>
    <name evidence="3" type="ORF">CF651_26675</name>
</gene>
<dbReference type="InterPro" id="IPR025883">
    <property type="entry name" value="Cadherin-like_domain"/>
</dbReference>
<dbReference type="Pfam" id="PF13620">
    <property type="entry name" value="CarboxypepD_reg"/>
    <property type="match status" value="3"/>
</dbReference>
<dbReference type="Gene3D" id="2.60.40.680">
    <property type="match status" value="1"/>
</dbReference>
<accession>A0A229UIX9</accession>
<dbReference type="PANTHER" id="PTHR43308:SF5">
    <property type="entry name" value="S-LAYER PROTEIN _ PEPTIDOGLYCAN ENDO-BETA-N-ACETYLGLUCOSAMINIDASE"/>
    <property type="match status" value="1"/>
</dbReference>
<dbReference type="InterPro" id="IPR008965">
    <property type="entry name" value="CBM2/CBM3_carb-bd_dom_sf"/>
</dbReference>
<dbReference type="EMBL" id="NMQW01000049">
    <property type="protein sequence ID" value="OXM83311.1"/>
    <property type="molecule type" value="Genomic_DNA"/>
</dbReference>
<dbReference type="SMART" id="SM00710">
    <property type="entry name" value="PbH1"/>
    <property type="match status" value="7"/>
</dbReference>
<dbReference type="PANTHER" id="PTHR43308">
    <property type="entry name" value="OUTER MEMBRANE PROTEIN ALPHA-RELATED"/>
    <property type="match status" value="1"/>
</dbReference>
<sequence>MRTSFYRKGTRASALLLTAVLLFVLSAGLLPLPQAKASAGSGTVYYVDASGGDDSNPGTSESAAWKTLDKVNAVTFQPGDSLLLKAGESWQGQLWPKGSGASGSPIVIDKYGTGAKPKIQGSGLVQDAVRLFNQEYWEMYNLDVSNLKPPTGTPGENLGDFRGIHVSGDNSTQLDHFRIVGVDVHDVTGEINWISGTQPDPPQPGIRFKTGWDGSKKTGGIVFDTTVPDIFNPPSQPTVINDVIIEQSTVVNTSFAGIVFKQYTGDGKDANGNTIAVSTGWGERANGTDPKFTPHTNIIIRNNYITQKDTDYGCNGLYLTDIRGGLVEHNVVYRAGTSGIEAYYADDIVIQYNEVYETQQKAGGADSNGIDPDKATTRIVIQYNYIHDNGDGVLICQFLFGDTIIRYNVIKSNTRYPIYLHSDAKAVAEVYNNTIYNDKSNYLFYGYGSSLNAKYNIRNNNIYSTRANAALTTSDTIVYENNNYFGATLQIPAVDTKAMQVDPKFVSTTAGPSGTAETGPQLASALGFRSQSGSGLVNTGVAISNPGSQDYAGRSLYNGLPDIGAFEYYTQDGSTTESINGKVRDGAGKPVAGAKVSLSLNGTEYAGITDAKGIYVIPNVPYAADLTLAAAKNGYMGSSATVSVQAPNMTTQDFVITSTSPYGTLTGQILDDKASPLEGAAVNVSYENETIISGTTGADGSFTLPQVPIGDNYVVTASKAGYRDASVSQVTVNPESVTDVKKLLIASLTPELKFNHVFDSLTTGNLATGGNLTVSASGGKVEVVELPSAVNKSAKLTRTTNSGSTSLSQSFAAPLKGIVTIEADIMRNDPYVSGNNWFSVPYLYGSTSSSSPGVSVAFSKNKIRAYKGATDTELMDFNLNQWYNLRLVVNTIAQTYDLYVDGVKKVDRSTFRRDMPDITKIDFYANSSNYGSVHVDNIRITQGIAYSKLDATLDKLTSDAGPLLRTEDSSYLLNVDEETQSISFTPTAANPGATIMVNGVLTPSGTASSSIALTGDQTDIPIVVTSQDGSRSLTYTVTVLRASPLLNSTLKALAVSSGTLEPAFDKNKVDYKLNVPHEVEQIVLTPTAGYALASITVQGKAVDSGQPSAPLPLAYGENKVEIAVVSYDGTANTTYTIIVQRETAPYGGIAGTVRNTVNEAVYGATVVLSGGAASMTAATNASGEFMFAEVAPGTDYKLTVSKAGYDDQVLNGVGVTRGQTTTVPAIALQANGPIASLSGIAQAVPGQSFVSVYKLSSVSNSVYSAVYGHKLSLTFDPALIEWSSAESLNPGFVITEASSQALGHVLVQASVAPGGGPLPSGAELLSLHWKVKSAAEPATTLIQLNEVELTNGWGQSFGAATGTHALEIRLDYKAALQKLLVTVQAVISGAVEGTLKGQYPAGAKAELQDSVNAAQQVLNNPQASDEQYKQAIQALTEAQQRFAGKQRQTDAPGSGSSEGSGDSGGSSDGSSSSPSAGSNGSSTSGGSEGSTAAGNSDKSVITVQAGADGKASVAEDVLAAALQSAQQTGAGTKQVKIEVKDETRPLEYRLVLPTSALTKTQHEYDLILNTPVASVTLPSHMLNNHGMSSKEVELRIVRASGDQIPAKLQNRVGERPVVDLEVLVNGVPVRWKNQDAPVTVTIPYTPTAEEKNSPEAITVVYVAPEGPLTPVPNARYDAAAGWVRFTTTHYSRYAVLFDKKSFKDLDSVEWARKSIETLAARGIVQGASEDAFQPQKPITRAEYIVMLSRLLDLGKASAEPFGDVQPTAYYYEALNNARAYGIASGTGDNRFEPDRPITREDTMVLTARALAAVKTPLAPGKGGLGSYKDAAGVSEYAKDSVDALLSAKVISGYDDAIHPKDALTRAQAAVMLANLIMQ</sequence>
<dbReference type="InterPro" id="IPR051465">
    <property type="entry name" value="Cell_Envelope_Struct_Comp"/>
</dbReference>
<dbReference type="SUPFAM" id="SSF51126">
    <property type="entry name" value="Pectin lyase-like"/>
    <property type="match status" value="1"/>
</dbReference>